<dbReference type="Gene3D" id="2.60.40.1180">
    <property type="entry name" value="Golgi alpha-mannosidase II"/>
    <property type="match status" value="1"/>
</dbReference>
<comment type="similarity">
    <text evidence="1">Belongs to the glycosyl hydrolase 13 family.</text>
</comment>
<comment type="caution">
    <text evidence="3">The sequence shown here is derived from an EMBL/GenBank/DDBJ whole genome shotgun (WGS) entry which is preliminary data.</text>
</comment>
<dbReference type="InterPro" id="IPR049117">
    <property type="entry name" value="pulA_all-beta"/>
</dbReference>
<evidence type="ECO:0000313" key="4">
    <source>
        <dbReference type="Proteomes" id="UP001595953"/>
    </source>
</evidence>
<dbReference type="InterPro" id="IPR017853">
    <property type="entry name" value="GH"/>
</dbReference>
<dbReference type="PROSITE" id="PS51257">
    <property type="entry name" value="PROKAR_LIPOPROTEIN"/>
    <property type="match status" value="1"/>
</dbReference>
<dbReference type="PANTHER" id="PTHR43002">
    <property type="entry name" value="GLYCOGEN DEBRANCHING ENZYME"/>
    <property type="match status" value="1"/>
</dbReference>
<proteinExistence type="inferred from homology"/>
<dbReference type="InterPro" id="IPR013783">
    <property type="entry name" value="Ig-like_fold"/>
</dbReference>
<protein>
    <submittedName>
        <fullName evidence="3">Type I pullulanase</fullName>
        <ecNumber evidence="3">3.2.1.41</ecNumber>
    </submittedName>
</protein>
<gene>
    <name evidence="3" type="primary">pulA</name>
    <name evidence="3" type="ORF">ACFO5O_04075</name>
</gene>
<evidence type="ECO:0000313" key="3">
    <source>
        <dbReference type="EMBL" id="MFC4721487.1"/>
    </source>
</evidence>
<keyword evidence="4" id="KW-1185">Reference proteome</keyword>
<keyword evidence="3" id="KW-0326">Glycosidase</keyword>
<dbReference type="GO" id="GO:0051060">
    <property type="term" value="F:pullulanase activity"/>
    <property type="evidence" value="ECO:0007669"/>
    <property type="project" value="UniProtKB-EC"/>
</dbReference>
<dbReference type="InterPro" id="IPR011840">
    <property type="entry name" value="PulA_typeI"/>
</dbReference>
<dbReference type="InterPro" id="IPR004193">
    <property type="entry name" value="Glyco_hydro_13_N"/>
</dbReference>
<dbReference type="Gene3D" id="3.20.20.80">
    <property type="entry name" value="Glycosidases"/>
    <property type="match status" value="1"/>
</dbReference>
<evidence type="ECO:0000259" key="2">
    <source>
        <dbReference type="SMART" id="SM00642"/>
    </source>
</evidence>
<dbReference type="InterPro" id="IPR006047">
    <property type="entry name" value="GH13_cat_dom"/>
</dbReference>
<dbReference type="EMBL" id="JBHSGP010000007">
    <property type="protein sequence ID" value="MFC4721487.1"/>
    <property type="molecule type" value="Genomic_DNA"/>
</dbReference>
<accession>A0ABV9MZK1</accession>
<dbReference type="NCBIfam" id="TIGR02104">
    <property type="entry name" value="pulA_typeI"/>
    <property type="match status" value="1"/>
</dbReference>
<dbReference type="Pfam" id="PF21653">
    <property type="entry name" value="pulA_all-beta"/>
    <property type="match status" value="1"/>
</dbReference>
<dbReference type="InterPro" id="IPR014756">
    <property type="entry name" value="Ig_E-set"/>
</dbReference>
<dbReference type="EC" id="3.2.1.41" evidence="3"/>
<evidence type="ECO:0000256" key="1">
    <source>
        <dbReference type="ARBA" id="ARBA00008061"/>
    </source>
</evidence>
<dbReference type="SUPFAM" id="SSF51445">
    <property type="entry name" value="(Trans)glycosidases"/>
    <property type="match status" value="1"/>
</dbReference>
<dbReference type="RefSeq" id="WP_387961209.1">
    <property type="nucleotide sequence ID" value="NZ_JBHSGP010000007.1"/>
</dbReference>
<sequence length="661" mass="74723">MKQGIPFFLLTMILISCTEKKTNYASYQDYPAPLQTELWLDYSKEQTTFKIWSPTAQMVKLNLYKESIGGEAFEHYEMSLEESGIWSKQLKGDFSGTYYTYQIKVNGNWLEETPGIYAQAVGVNGKRAMVLDLESTNPQGWDTDKGPKTSYPNEAIIYELHIRDLTIHPQSGSSKPGKYLGLVEDNTKGPHGISTGLDHIKELGITHVHLLPTFDHYAINETKLDSAQFNWGYDPQNYNVPEGSFSSNPYKAEVRIKEFKQMVKTFHDQGIGVILDVVYNHTGRTENSNFNLEVPGYYYRHWENGKLSDASACGNETASELPMMRKFIIESVAYWAKEYHLDGFRFDLMGIHDITTMNEVAKTLKAINPNIIIYGEGWTAGDSPLPIEQRALKHNTQKMPEISAFSDDLRDGLKGSVFEDASTGFVSGAKDTEESIKFGVVGAIHHPQVDYKAVNYSKAPWTNEPWQSISYVSCHDNHTLYDKLKVSRPDADEAAIIEMDKLSNAIVMTSQGTAFMHAGAELLRTKKGEHNSYNLSDSINQINWNWKFEHPDVFNYYKNLIALRKAHPAFRMVSATDVVSYLTFAAVENGLVSYQIANNANGDSWKNILVIYNARTKAVDYKLEGEWQLAVIDNTFYMDEGPKISKSIKVPAISMLIAFQK</sequence>
<dbReference type="Pfam" id="PF02922">
    <property type="entry name" value="CBM_48"/>
    <property type="match status" value="1"/>
</dbReference>
<dbReference type="CDD" id="cd02860">
    <property type="entry name" value="E_set_Pullulanase"/>
    <property type="match status" value="1"/>
</dbReference>
<organism evidence="3 4">
    <name type="scientific">Geojedonia litorea</name>
    <dbReference type="NCBI Taxonomy" id="1268269"/>
    <lineage>
        <taxon>Bacteria</taxon>
        <taxon>Pseudomonadati</taxon>
        <taxon>Bacteroidota</taxon>
        <taxon>Flavobacteriia</taxon>
        <taxon>Flavobacteriales</taxon>
        <taxon>Flavobacteriaceae</taxon>
        <taxon>Geojedonia</taxon>
    </lineage>
</organism>
<dbReference type="Gene3D" id="2.60.40.10">
    <property type="entry name" value="Immunoglobulins"/>
    <property type="match status" value="1"/>
</dbReference>
<dbReference type="Proteomes" id="UP001595953">
    <property type="component" value="Unassembled WGS sequence"/>
</dbReference>
<dbReference type="SMART" id="SM00642">
    <property type="entry name" value="Aamy"/>
    <property type="match status" value="1"/>
</dbReference>
<dbReference type="Pfam" id="PF00128">
    <property type="entry name" value="Alpha-amylase"/>
    <property type="match status" value="1"/>
</dbReference>
<reference evidence="4" key="1">
    <citation type="journal article" date="2019" name="Int. J. Syst. Evol. Microbiol.">
        <title>The Global Catalogue of Microorganisms (GCM) 10K type strain sequencing project: providing services to taxonomists for standard genome sequencing and annotation.</title>
        <authorList>
            <consortium name="The Broad Institute Genomics Platform"/>
            <consortium name="The Broad Institute Genome Sequencing Center for Infectious Disease"/>
            <person name="Wu L."/>
            <person name="Ma J."/>
        </authorList>
    </citation>
    <scope>NUCLEOTIDE SEQUENCE [LARGE SCALE GENOMIC DNA]</scope>
    <source>
        <strain evidence="4">CCUG 63682</strain>
    </source>
</reference>
<keyword evidence="3" id="KW-0378">Hydrolase</keyword>
<name>A0ABV9MZK1_9FLAO</name>
<feature type="domain" description="Glycosyl hydrolase family 13 catalytic" evidence="2">
    <location>
        <begin position="166"/>
        <end position="564"/>
    </location>
</feature>
<dbReference type="InterPro" id="IPR013780">
    <property type="entry name" value="Glyco_hydro_b"/>
</dbReference>
<dbReference type="SUPFAM" id="SSF81296">
    <property type="entry name" value="E set domains"/>
    <property type="match status" value="1"/>
</dbReference>
<dbReference type="CDD" id="cd11341">
    <property type="entry name" value="AmyAc_Pullulanase_LD-like"/>
    <property type="match status" value="1"/>
</dbReference>